<accession>A0A086XT34</accession>
<dbReference type="Proteomes" id="UP000028826">
    <property type="component" value="Unassembled WGS sequence"/>
</dbReference>
<protein>
    <submittedName>
        <fullName evidence="1">Uncharacterized protein</fullName>
    </submittedName>
</protein>
<name>A0A086XT34_9RHOB</name>
<gene>
    <name evidence="1" type="ORF">CN97_11225</name>
</gene>
<dbReference type="RefSeq" id="WP_035715081.1">
    <property type="nucleotide sequence ID" value="NZ_CAMIFG010000201.1"/>
</dbReference>
<evidence type="ECO:0000313" key="1">
    <source>
        <dbReference type="EMBL" id="KFI25184.1"/>
    </source>
</evidence>
<dbReference type="OrthoDB" id="7874518at2"/>
<dbReference type="InterPro" id="IPR022472">
    <property type="entry name" value="VPLPA-CTERM"/>
</dbReference>
<dbReference type="AlphaFoldDB" id="A0A086XT34"/>
<reference evidence="1 2" key="1">
    <citation type="submission" date="2014-03" db="EMBL/GenBank/DDBJ databases">
        <title>Genome of Haematobacter massiliensis CCUG 47968.</title>
        <authorList>
            <person name="Wang D."/>
            <person name="Wang G."/>
        </authorList>
    </citation>
    <scope>NUCLEOTIDE SEQUENCE [LARGE SCALE GENOMIC DNA]</scope>
    <source>
        <strain evidence="1 2">CCUG 47968</strain>
    </source>
</reference>
<organism evidence="1 2">
    <name type="scientific">Haematobacter massiliensis</name>
    <dbReference type="NCBI Taxonomy" id="195105"/>
    <lineage>
        <taxon>Bacteria</taxon>
        <taxon>Pseudomonadati</taxon>
        <taxon>Pseudomonadota</taxon>
        <taxon>Alphaproteobacteria</taxon>
        <taxon>Rhodobacterales</taxon>
        <taxon>Paracoccaceae</taxon>
        <taxon>Haematobacter</taxon>
    </lineage>
</organism>
<comment type="caution">
    <text evidence="1">The sequence shown here is derived from an EMBL/GenBank/DDBJ whole genome shotgun (WGS) entry which is preliminary data.</text>
</comment>
<keyword evidence="2" id="KW-1185">Reference proteome</keyword>
<dbReference type="EMBL" id="JGYG01000029">
    <property type="protein sequence ID" value="KFI25184.1"/>
    <property type="molecule type" value="Genomic_DNA"/>
</dbReference>
<dbReference type="STRING" id="195105.CN97_11225"/>
<proteinExistence type="predicted"/>
<dbReference type="NCBIfam" id="TIGR03370">
    <property type="entry name" value="VPLPA-CTERM"/>
    <property type="match status" value="1"/>
</dbReference>
<sequence length="172" mass="17780">MKALLAAVAISALPFAASAATYYIDVNSEGPYTSGFQTLSVGDELVFVVTPNTTYTFDFGISALGQRSSLEQVTFGTSVSGSYSTVFNTYGDQGSFWSAGGDLPNLTTGETFSVAFLSNGATSNVSIALAFTATQQNEEELPVPPEVPLPAAGGLLVTGMLGLGALARRRKA</sequence>
<evidence type="ECO:0000313" key="2">
    <source>
        <dbReference type="Proteomes" id="UP000028826"/>
    </source>
</evidence>